<organism evidence="3 7">
    <name type="scientific">Drosophila melanogaster</name>
    <name type="common">Fruit fly</name>
    <dbReference type="NCBI Taxonomy" id="7227"/>
    <lineage>
        <taxon>Eukaryota</taxon>
        <taxon>Metazoa</taxon>
        <taxon>Ecdysozoa</taxon>
        <taxon>Arthropoda</taxon>
        <taxon>Hexapoda</taxon>
        <taxon>Insecta</taxon>
        <taxon>Pterygota</taxon>
        <taxon>Neoptera</taxon>
        <taxon>Endopterygota</taxon>
        <taxon>Diptera</taxon>
        <taxon>Brachycera</taxon>
        <taxon>Muscomorpha</taxon>
        <taxon>Ephydroidea</taxon>
        <taxon>Drosophilidae</taxon>
        <taxon>Drosophila</taxon>
        <taxon>Sophophora</taxon>
    </lineage>
</organism>
<dbReference type="SMART" id="SM00271">
    <property type="entry name" value="DnaJ"/>
    <property type="match status" value="1"/>
</dbReference>
<dbReference type="RefSeq" id="NP_727674.1">
    <property type="nucleotide sequence ID" value="NM_167351.3"/>
</dbReference>
<reference evidence="3" key="14">
    <citation type="submission" date="2024-06" db="EMBL/GenBank/DDBJ databases">
        <title>Drosophila melanogaster release 4 sequence.</title>
        <authorList>
            <consortium name="Berkeley Drosophila Genome Project"/>
            <person name="Celniker S."/>
            <person name="Carlson J."/>
            <person name="Wan K."/>
            <person name="Pfeiffer B."/>
            <person name="Frise E."/>
            <person name="George R."/>
            <person name="Hoskins R."/>
            <person name="Stapleton M."/>
            <person name="Pacleb J."/>
            <person name="Park S."/>
            <person name="Svirskas R."/>
            <person name="Smith E."/>
            <person name="Yu C."/>
            <person name="Rubin G."/>
        </authorList>
    </citation>
    <scope>NUCLEOTIDE SEQUENCE</scope>
</reference>
<dbReference type="PROSITE" id="PS00636">
    <property type="entry name" value="DNAJ_1"/>
    <property type="match status" value="1"/>
</dbReference>
<evidence type="ECO:0000313" key="7">
    <source>
        <dbReference type="Proteomes" id="UP000000803"/>
    </source>
</evidence>
<gene>
    <name evidence="3" type="primary">Dmel\CG32640</name>
    <name evidence="4" type="synonym">Dmel\CG32641</name>
    <name evidence="3 5" type="ORF">CG32640</name>
    <name evidence="4 6" type="ORF">CG32641</name>
    <name evidence="3" type="ORF">Dmel_CG32640</name>
    <name evidence="4" type="ORF">Dmel_CG32641</name>
</gene>
<dbReference type="EMBL" id="AE014298">
    <property type="protein sequence ID" value="AAN09650.1"/>
    <property type="molecule type" value="Genomic_DNA"/>
</dbReference>
<reference evidence="3 7" key="1">
    <citation type="journal article" date="2000" name="Science">
        <title>The genome sequence of Drosophila melanogaster.</title>
        <authorList>
            <person name="Adams M.D."/>
            <person name="Celniker S.E."/>
            <person name="Holt R.A."/>
            <person name="Evans C.A."/>
            <person name="Gocayne J.D."/>
            <person name="Amanatides P.G."/>
            <person name="Scherer S.E."/>
            <person name="Li P.W."/>
            <person name="Hoskins R.A."/>
            <person name="Galle R.F."/>
            <person name="George R.A."/>
            <person name="Lewis S.E."/>
            <person name="Richards S."/>
            <person name="Ashburner M."/>
            <person name="Henderson S.N."/>
            <person name="Sutton G.G."/>
            <person name="Wortman J.R."/>
            <person name="Yandell M.D."/>
            <person name="Zhang Q."/>
            <person name="Chen L.X."/>
            <person name="Brandon R.C."/>
            <person name="Rogers Y.H."/>
            <person name="Blazej R.G."/>
            <person name="Champe M."/>
            <person name="Pfeiffer B.D."/>
            <person name="Wan K.H."/>
            <person name="Doyle C."/>
            <person name="Baxter E.G."/>
            <person name="Helt G."/>
            <person name="Nelson C.R."/>
            <person name="Gabor G.L."/>
            <person name="Abril J.F."/>
            <person name="Agbayani A."/>
            <person name="An H.J."/>
            <person name="Andrews-Pfannkoch C."/>
            <person name="Baldwin D."/>
            <person name="Ballew R.M."/>
            <person name="Basu A."/>
            <person name="Baxendale J."/>
            <person name="Bayraktaroglu L."/>
            <person name="Beasley E.M."/>
            <person name="Beeson K.Y."/>
            <person name="Benos P.V."/>
            <person name="Berman B.P."/>
            <person name="Bhandari D."/>
            <person name="Bolshakov S."/>
            <person name="Borkova D."/>
            <person name="Botchan M.R."/>
            <person name="Bouck J."/>
            <person name="Brokstein P."/>
            <person name="Brottier P."/>
            <person name="Burtis K.C."/>
            <person name="Busam D.A."/>
            <person name="Butler H."/>
            <person name="Cadieu E."/>
            <person name="Center A."/>
            <person name="Chandra I."/>
            <person name="Cherry J.M."/>
            <person name="Cawley S."/>
            <person name="Dahlke C."/>
            <person name="Davenport L.B."/>
            <person name="Davies P."/>
            <person name="de Pablos B."/>
            <person name="Delcher A."/>
            <person name="Deng Z."/>
            <person name="Mays A.D."/>
            <person name="Dew I."/>
            <person name="Dietz S.M."/>
            <person name="Dodson K."/>
            <person name="Doup L.E."/>
            <person name="Downes M."/>
            <person name="Dugan-Rocha S."/>
            <person name="Dunkov B.C."/>
            <person name="Dunn P."/>
            <person name="Durbin K.J."/>
            <person name="Evangelista C.C."/>
            <person name="Ferraz C."/>
            <person name="Ferriera S."/>
            <person name="Fleischmann W."/>
            <person name="Fosler C."/>
            <person name="Gabrielian A.E."/>
            <person name="Garg N.S."/>
            <person name="Gelbart W.M."/>
            <person name="Glasser K."/>
            <person name="Glodek A."/>
            <person name="Gong F."/>
            <person name="Gorrell J.H."/>
            <person name="Gu Z."/>
            <person name="Guan P."/>
            <person name="Harris M."/>
            <person name="Harris N.L."/>
            <person name="Harvey D."/>
            <person name="Heiman T.J."/>
            <person name="Hernandez J.R."/>
            <person name="Houck J."/>
            <person name="Hostin D."/>
            <person name="Houston K.A."/>
            <person name="Howland T.J."/>
            <person name="Wei M.H."/>
            <person name="Ibegwam C."/>
            <person name="Jalali M."/>
            <person name="Kalush F."/>
            <person name="Karpen G.H."/>
            <person name="Ke Z."/>
            <person name="Kennison J.A."/>
            <person name="Ketchum K.A."/>
            <person name="Kimmel B.E."/>
            <person name="Kodira C.D."/>
            <person name="Kraft C."/>
            <person name="Kravitz S."/>
            <person name="Kulp D."/>
            <person name="Lai Z."/>
            <person name="Lasko P."/>
            <person name="Lei Y."/>
            <person name="Levitsky A.A."/>
            <person name="Li J."/>
            <person name="Li Z."/>
            <person name="Liang Y."/>
            <person name="Lin X."/>
            <person name="Liu X."/>
            <person name="Mattei B."/>
            <person name="McIntosh T.C."/>
            <person name="McLeod M.P."/>
            <person name="McPherson D."/>
            <person name="Merkulov G."/>
            <person name="Milshina N.V."/>
            <person name="Mobarry C."/>
            <person name="Morris J."/>
            <person name="Moshrefi A."/>
            <person name="Mount S.M."/>
            <person name="Moy M."/>
            <person name="Murphy B."/>
            <person name="Murphy L."/>
            <person name="Muzny D.M."/>
            <person name="Nelson D.L."/>
            <person name="Nelson D.R."/>
            <person name="Nelson K.A."/>
            <person name="Nixon K."/>
            <person name="Nusskern D.R."/>
            <person name="Pacleb J.M."/>
            <person name="Palazzolo M."/>
            <person name="Pittman G.S."/>
            <person name="Pan S."/>
            <person name="Pollard J."/>
            <person name="Puri V."/>
            <person name="Reese M.G."/>
            <person name="Reinert K."/>
            <person name="Remington K."/>
            <person name="Saunders R.D."/>
            <person name="Scheeler F."/>
            <person name="Shen H."/>
            <person name="Shue B.C."/>
            <person name="Siden-Kiamos I."/>
            <person name="Simpson M."/>
            <person name="Skupski M.P."/>
            <person name="Smith T."/>
            <person name="Spier E."/>
            <person name="Spradling A.C."/>
            <person name="Stapleton M."/>
            <person name="Strong R."/>
            <person name="Sun E."/>
            <person name="Svirskas R."/>
            <person name="Tector C."/>
            <person name="Turner R."/>
            <person name="Venter E."/>
            <person name="Wang A.H."/>
            <person name="Wang X."/>
            <person name="Wang Z.Y."/>
            <person name="Wassarman D.A."/>
            <person name="Weinstock G.M."/>
            <person name="Weissenbach J."/>
            <person name="Williams S.M."/>
            <person name="WoodageT"/>
            <person name="Worley K.C."/>
            <person name="Wu D."/>
            <person name="Yang S."/>
            <person name="Yao Q.A."/>
            <person name="Ye J."/>
            <person name="Yeh R.F."/>
            <person name="Zaveri J.S."/>
            <person name="Zhan M."/>
            <person name="Zhang G."/>
            <person name="Zhao Q."/>
            <person name="Zheng L."/>
            <person name="Zheng X.H."/>
            <person name="Zhong F.N."/>
            <person name="Zhong W."/>
            <person name="Zhou X."/>
            <person name="Zhu S."/>
            <person name="Zhu X."/>
            <person name="Smith H.O."/>
            <person name="Gibbs R.A."/>
            <person name="Myers E.W."/>
            <person name="Rubin G.M."/>
            <person name="Venter J.C."/>
        </authorList>
    </citation>
    <scope>NUCLEOTIDE SEQUENCE [LARGE SCALE GENOMIC DNA]</scope>
    <source>
        <strain evidence="7">Berkeley</strain>
    </source>
</reference>
<dbReference type="Gene3D" id="1.10.287.110">
    <property type="entry name" value="DnaJ domain"/>
    <property type="match status" value="1"/>
</dbReference>
<feature type="transmembrane region" description="Helical" evidence="1">
    <location>
        <begin position="102"/>
        <end position="122"/>
    </location>
</feature>
<keyword evidence="1" id="KW-0472">Membrane</keyword>
<dbReference type="HOGENOM" id="CLU_017633_12_6_1"/>
<evidence type="ECO:0000259" key="2">
    <source>
        <dbReference type="PROSITE" id="PS50076"/>
    </source>
</evidence>
<reference evidence="7" key="3">
    <citation type="journal article" date="2002" name="Genome Biol.">
        <title>Annotation of the Drosophila melanogaster euchromatic genome: a systematic review.</title>
        <authorList>
            <person name="Misra S."/>
            <person name="Crosby M.A."/>
            <person name="Mungall C.J."/>
            <person name="Matthews B.B."/>
            <person name="Campbell K.S."/>
            <person name="Hradecky P."/>
            <person name="Huang Y."/>
            <person name="Kaminker J.S."/>
            <person name="Millburn G.H."/>
            <person name="Prochnik S.E."/>
            <person name="Smith C.D."/>
            <person name="Tupy J.L."/>
            <person name="Whitfied E.J."/>
            <person name="Bayraktaroglu L."/>
            <person name="Berman B.P."/>
            <person name="Bettencourt B.R."/>
            <person name="Celniker S.E."/>
            <person name="de Grey A.D."/>
            <person name="Drysdale R.A."/>
            <person name="Harris N.L."/>
            <person name="Richter J."/>
            <person name="Russo S."/>
            <person name="Schroeder A.J."/>
            <person name="Shu S.Q."/>
            <person name="Stapleton M."/>
            <person name="Yamada C."/>
            <person name="Ashburner M."/>
            <person name="Gelbart W.M."/>
            <person name="Rubin G.M."/>
            <person name="Lewis S.E."/>
        </authorList>
    </citation>
    <scope>GENOME REANNOTATION</scope>
    <source>
        <strain evidence="7">Berkeley</strain>
    </source>
</reference>
<dbReference type="InterPro" id="IPR018253">
    <property type="entry name" value="DnaJ_domain_CS"/>
</dbReference>
<protein>
    <recommendedName>
        <fullName evidence="2">J domain-containing protein</fullName>
    </recommendedName>
</protein>
<dbReference type="AGR" id="FB:FBgn0052641"/>
<dbReference type="PANTHER" id="PTHR43908">
    <property type="entry name" value="AT29763P-RELATED"/>
    <property type="match status" value="1"/>
</dbReference>
<evidence type="ECO:0000256" key="1">
    <source>
        <dbReference type="SAM" id="Phobius"/>
    </source>
</evidence>
<dbReference type="KEGG" id="dme:Dmel_CG32641"/>
<keyword evidence="1" id="KW-0812">Transmembrane</keyword>
<dbReference type="InterPro" id="IPR036869">
    <property type="entry name" value="J_dom_sf"/>
</dbReference>
<dbReference type="PRINTS" id="PR00625">
    <property type="entry name" value="JDOMAIN"/>
</dbReference>
<proteinExistence type="predicted"/>
<dbReference type="Pfam" id="PF00226">
    <property type="entry name" value="DnaJ"/>
    <property type="match status" value="1"/>
</dbReference>
<dbReference type="SMR" id="Q8I079"/>
<dbReference type="CDD" id="cd06257">
    <property type="entry name" value="DnaJ"/>
    <property type="match status" value="1"/>
</dbReference>
<dbReference type="SUPFAM" id="SSF46565">
    <property type="entry name" value="Chaperone J-domain"/>
    <property type="match status" value="1"/>
</dbReference>
<dbReference type="InterPro" id="IPR051100">
    <property type="entry name" value="DnaJ_subfamily_B/C"/>
</dbReference>
<dbReference type="PANTHER" id="PTHR43908:SF3">
    <property type="entry name" value="AT29763P-RELATED"/>
    <property type="match status" value="1"/>
</dbReference>
<dbReference type="FunFam" id="1.10.287.110:FF:000140">
    <property type="entry name" value="Chaperone protein DNAj"/>
    <property type="match status" value="1"/>
</dbReference>
<reference evidence="3 7" key="8">
    <citation type="journal article" date="2007" name="Science">
        <title>The Release 5.1 annotation of Drosophila melanogaster heterochromatin.</title>
        <authorList>
            <person name="Smith C.D."/>
            <person name="Shu S."/>
            <person name="Mungall C.J."/>
            <person name="Karpen G.H."/>
        </authorList>
    </citation>
    <scope>NUCLEOTIDE SEQUENCE [LARGE SCALE GENOMIC DNA]</scope>
    <source>
        <strain evidence="7">Berkeley</strain>
    </source>
</reference>
<dbReference type="AGR" id="FB:FBgn0052640"/>
<reference evidence="3" key="12">
    <citation type="journal article" date="2015" name="Genome Res.">
        <title>The Release 6 reference sequence of the Drosophila melanogaster genome.</title>
        <authorList>
            <person name="Hoskins R.A."/>
            <person name="Carlson J.W."/>
            <person name="Wan K.H."/>
            <person name="Park S."/>
            <person name="Mendez I."/>
            <person name="Galle S.E."/>
            <person name="Booth B.W."/>
            <person name="Pfeiffer B.D."/>
            <person name="George R.A."/>
            <person name="Svirskas R."/>
            <person name="Krzywinski M."/>
            <person name="Schein J."/>
            <person name="Accardo M.C."/>
            <person name="Damia E."/>
            <person name="Messina G."/>
            <person name="Mendez-Lago M."/>
            <person name="de Pablos B."/>
            <person name="Demakova O.V."/>
            <person name="Andreyeva E.N."/>
            <person name="Boldyreva L.V."/>
            <person name="Marra M."/>
            <person name="Carvalho A.B."/>
            <person name="Dimitri P."/>
            <person name="Villasante A."/>
            <person name="Zhimulev I.F."/>
            <person name="Rubin G.M."/>
            <person name="Karpen G.H."/>
            <person name="Celniker S.E."/>
        </authorList>
    </citation>
    <scope>NUCLEOTIDE SEQUENCE</scope>
</reference>
<sequence>MEEDYYMILGVDHNATDEEIRRAYKRMALIYHPDKNKHPRTTAQFRKINEAFNVLSDASARRKYDASVMLSRRAHTTNNSHNSGGYQPNGSYEREMKTSDTFSTVCAVGGVLVGLFLGFGAFKALSGSNNNH</sequence>
<dbReference type="VEuPathDB" id="VectorBase:FBgn0052640"/>
<reference evidence="3 7" key="6">
    <citation type="journal article" date="2005" name="PLoS Comput. Biol.">
        <title>Combined evidence annotation of transposable elements in genome sequences.</title>
        <authorList>
            <person name="Quesneville H."/>
            <person name="Bergman C.M."/>
            <person name="Andrieu O."/>
            <person name="Autard D."/>
            <person name="Nouaud D."/>
            <person name="Ashburner M."/>
            <person name="Anxolabehere D."/>
        </authorList>
    </citation>
    <scope>NUCLEOTIDE SEQUENCE [LARGE SCALE GENOMIC DNA]</scope>
    <source>
        <strain evidence="7">Berkeley</strain>
    </source>
</reference>
<name>Q8I079_DROME</name>
<accession>Q8I079</accession>
<reference evidence="3" key="7">
    <citation type="submission" date="2006-08" db="EMBL/GenBank/DDBJ databases">
        <authorList>
            <person name="Celniker S."/>
            <person name="Carlson J."/>
            <person name="Wan K."/>
            <person name="Frise E."/>
            <person name="Hoskins R."/>
            <person name="Park S."/>
            <person name="Svirskas R."/>
            <person name="Rubin G."/>
        </authorList>
    </citation>
    <scope>NUCLEOTIDE SEQUENCE</scope>
</reference>
<dbReference type="EMBL" id="AE014298">
    <property type="protein sequence ID" value="AAN09649.1"/>
    <property type="molecule type" value="Genomic_DNA"/>
</dbReference>
<reference evidence="7" key="2">
    <citation type="journal article" date="2002" name="Genome Biol.">
        <title>Finishing a whole-genome shotgun: release 3 of the Drosophila melanogaster euchromatic genome sequence.</title>
        <authorList>
            <person name="Celniker S.E."/>
            <person name="Wheeler D.A."/>
            <person name="Kronmiller B."/>
            <person name="Carlson J.W."/>
            <person name="Halpern A."/>
            <person name="Patel S."/>
            <person name="Adams M."/>
            <person name="Champe M."/>
            <person name="Dugan S.P."/>
            <person name="Frise E."/>
            <person name="Hodgson A."/>
            <person name="George R.A."/>
            <person name="Hoskins R.A."/>
            <person name="Laverty T."/>
            <person name="Muzny D.M."/>
            <person name="Nelson C.R."/>
            <person name="Pacleb J.M."/>
            <person name="Park S."/>
            <person name="Pfeiffer B.D."/>
            <person name="Richards S."/>
            <person name="Sodergren E.J."/>
            <person name="Svirskas R."/>
            <person name="Tabor P.E."/>
            <person name="Wan K."/>
            <person name="Stapleton M."/>
            <person name="Sutton G.G."/>
            <person name="Venter C."/>
            <person name="Weinstock G."/>
            <person name="Scherer S.E."/>
            <person name="Myers E.W."/>
            <person name="Gibbs R.A."/>
            <person name="Rubin G.M."/>
        </authorList>
    </citation>
    <scope>NUCLEOTIDE SEQUENCE [LARGE SCALE GENOMIC DNA]</scope>
    <source>
        <strain evidence="7">Berkeley</strain>
    </source>
</reference>
<dbReference type="IntAct" id="Q8I079">
    <property type="interactions" value="1"/>
</dbReference>
<reference evidence="3" key="10">
    <citation type="journal article" date="2015" name="G3 (Bethesda)">
        <title>Gene Model Annotations for Drosophila melanogaster: Impact of High-Throughput Data.</title>
        <authorList>
            <consortium name="FlyBase Consortium"/>
            <person name="Matthews B.B."/>
            <person name="Dos Santos G."/>
            <person name="Crosby M.A."/>
            <person name="Emmert D.B."/>
            <person name="St Pierre S.E."/>
            <person name="Gramates L.S."/>
            <person name="Zhou P."/>
            <person name="Schroeder A.J."/>
            <person name="Falls K."/>
            <person name="Strelets V."/>
            <person name="Russo S.M."/>
            <person name="Gelbart W.M."/>
            <person name="null"/>
        </authorList>
    </citation>
    <scope>NUCLEOTIDE SEQUENCE</scope>
</reference>
<reference evidence="3" key="11">
    <citation type="journal article" date="2015" name="G3 (Bethesda)">
        <title>Gene Model Annotations for Drosophila melanogaster: The Rule-Benders.</title>
        <authorList>
            <consortium name="FlyBase Consortium"/>
            <person name="Crosby M.A."/>
            <person name="Gramates L.S."/>
            <person name="Dos Santos G."/>
            <person name="Matthews B.B."/>
            <person name="St Pierre S.E."/>
            <person name="Zhou P."/>
            <person name="Schroeder A.J."/>
            <person name="Falls K."/>
            <person name="Emmert D.B."/>
            <person name="Russo S.M."/>
            <person name="Gelbart W.M."/>
            <person name="null"/>
        </authorList>
    </citation>
    <scope>NUCLEOTIDE SEQUENCE</scope>
</reference>
<evidence type="ECO:0000313" key="3">
    <source>
        <dbReference type="EMBL" id="AAN09649.1"/>
    </source>
</evidence>
<keyword evidence="7" id="KW-1185">Reference proteome</keyword>
<evidence type="ECO:0000313" key="6">
    <source>
        <dbReference type="FlyBase" id="FBgn0052641"/>
    </source>
</evidence>
<dbReference type="PROSITE" id="PS50076">
    <property type="entry name" value="DNAJ_2"/>
    <property type="match status" value="1"/>
</dbReference>
<dbReference type="FlyBase" id="FBgn0052640">
    <property type="gene designation" value="CG32640"/>
</dbReference>
<dbReference type="KEGG" id="dme:Dmel_CG32640"/>
<dbReference type="VEuPathDB" id="VectorBase:FBgn0052641"/>
<dbReference type="Proteomes" id="UP000000803">
    <property type="component" value="Chromosome X"/>
</dbReference>
<dbReference type="STRING" id="7227.FBpp0073559"/>
<dbReference type="Bgee" id="FBgn0052640">
    <property type="expression patterns" value="Expressed in saliva-secreting gland and 11 other cell types or tissues"/>
</dbReference>
<keyword evidence="1" id="KW-1133">Transmembrane helix</keyword>
<evidence type="ECO:0000313" key="4">
    <source>
        <dbReference type="EMBL" id="AAN09650.1"/>
    </source>
</evidence>
<dbReference type="RefSeq" id="NP_727675.1">
    <property type="nucleotide sequence ID" value="NM_167352.3"/>
</dbReference>
<dbReference type="OMA" id="KWTRADY"/>
<dbReference type="OrthoDB" id="552049at2759"/>
<reference evidence="3 7" key="5">
    <citation type="journal article" date="2002" name="Genome Biol.">
        <title>Heterochromatic sequences in a Drosophila whole-genome shotgun assembly.</title>
        <authorList>
            <person name="Hoskins R.A."/>
            <person name="Smith C.D."/>
            <person name="Carlson J.W."/>
            <person name="Carvalho A.B."/>
            <person name="Halpern A."/>
            <person name="Kaminker J.S."/>
            <person name="Kennedy C."/>
            <person name="Mungall C.J."/>
            <person name="Sullivan B.A."/>
            <person name="Sutton G.G."/>
            <person name="Yasuhara J.C."/>
            <person name="Wakimoto B.T."/>
            <person name="Myers E.W."/>
            <person name="Celniker S.E."/>
            <person name="Rubin G.M."/>
            <person name="Karpen G.H."/>
        </authorList>
    </citation>
    <scope>NUCLEOTIDE SEQUENCE [LARGE SCALE GENOMIC DNA]</scope>
    <source>
        <strain evidence="7">Berkeley</strain>
    </source>
</reference>
<dbReference type="AlphaFoldDB" id="Q8I079"/>
<dbReference type="eggNOG" id="KOG0714">
    <property type="taxonomic scope" value="Eukaryota"/>
</dbReference>
<dbReference type="FlyBase" id="FBgn0052641">
    <property type="gene designation" value="CG32641"/>
</dbReference>
<reference evidence="3 7" key="9">
    <citation type="journal article" date="2007" name="Science">
        <title>Sequence finishing and mapping of Drosophila melanogaster heterochromatin.</title>
        <authorList>
            <person name="Hoskins R.A."/>
            <person name="Carlson J.W."/>
            <person name="Kennedy C."/>
            <person name="Acevedo D."/>
            <person name="Evans-Holm M."/>
            <person name="Frise E."/>
            <person name="Wan K.H."/>
            <person name="Park S."/>
            <person name="Mendez-Lago M."/>
            <person name="Rossi F."/>
            <person name="Villasante A."/>
            <person name="Dimitri P."/>
            <person name="Karpen G.H."/>
            <person name="Celniker S.E."/>
        </authorList>
    </citation>
    <scope>NUCLEOTIDE SEQUENCE [LARGE SCALE GENOMIC DNA]</scope>
    <source>
        <strain evidence="7">Berkeley</strain>
    </source>
</reference>
<dbReference type="UCSC" id="CG32640-RA">
    <property type="organism name" value="d. melanogaster"/>
</dbReference>
<dbReference type="GeneID" id="318135"/>
<feature type="domain" description="J" evidence="2">
    <location>
        <begin position="4"/>
        <end position="68"/>
    </location>
</feature>
<reference evidence="3" key="13">
    <citation type="submission" date="2023-12" db="EMBL/GenBank/DDBJ databases">
        <authorList>
            <consortium name="FlyBase"/>
        </authorList>
    </citation>
    <scope>NUCLEOTIDE SEQUENCE</scope>
</reference>
<dbReference type="GeneID" id="318136"/>
<dbReference type="GO" id="GO:0005783">
    <property type="term" value="C:endoplasmic reticulum"/>
    <property type="evidence" value="ECO:0007669"/>
    <property type="project" value="UniProtKB-ARBA"/>
</dbReference>
<dbReference type="InterPro" id="IPR001623">
    <property type="entry name" value="DnaJ_domain"/>
</dbReference>
<reference evidence="7" key="4">
    <citation type="journal article" date="2002" name="Genome Biol.">
        <title>The transposable elements of the Drosophila melanogaster euchromatin: a genomics perspective.</title>
        <authorList>
            <person name="Kaminker J.S."/>
            <person name="Bergman C.M."/>
            <person name="Kronmiller B."/>
            <person name="Carlson J."/>
            <person name="Svirskas R."/>
            <person name="Patel S."/>
            <person name="Frise E."/>
            <person name="Wheeler D.A."/>
            <person name="Lewis S.E."/>
            <person name="Rubin G.M."/>
            <person name="Ashburner M."/>
            <person name="Celniker S.E."/>
        </authorList>
    </citation>
    <scope>NUCLEOTIDE SEQUENCE [LARGE SCALE GENOMIC DNA]</scope>
    <source>
        <strain evidence="7">Berkeley</strain>
    </source>
</reference>
<dbReference type="PaxDb" id="7227-FBpp0073559"/>
<evidence type="ECO:0000313" key="5">
    <source>
        <dbReference type="FlyBase" id="FBgn0052640"/>
    </source>
</evidence>